<feature type="compositionally biased region" description="Acidic residues" evidence="1">
    <location>
        <begin position="111"/>
        <end position="132"/>
    </location>
</feature>
<evidence type="ECO:0000256" key="1">
    <source>
        <dbReference type="SAM" id="MobiDB-lite"/>
    </source>
</evidence>
<feature type="region of interest" description="Disordered" evidence="1">
    <location>
        <begin position="238"/>
        <end position="282"/>
    </location>
</feature>
<sequence length="358" mass="38643">MSDPVKNVEIEDVLSSIRRLVTEEGREKPKSGTKPSQPVGRLVLTPSLRVSEPSDDAEQPEQDALATAETSATDSGDVLTLSRDFRSVSFADEIEFRRDASRLRRTVTEEANSDDAEDNSASDVAADPEPESPGDTAKPSGARNVTYDMPEPTTGEFAEGRTPWKRPDATLHEAADLASEPEVDAPLEDSVSQQEASKPIARTAAVASDPLKQAAAMRSASLSAKIKALEAAIAERAEKWEPDGSAEEVFETAGHAPMAWREPGQDTTQQPDQVEQAAPDAPVAEAEDLLAEGAATKTDVEEPDEGDDAVMDEDALRELVAEIVRQELRGALGERITRNVRKLVRREIQRALATQALE</sequence>
<feature type="compositionally biased region" description="Basic and acidic residues" evidence="1">
    <location>
        <begin position="98"/>
        <end position="108"/>
    </location>
</feature>
<feature type="region of interest" description="Disordered" evidence="1">
    <location>
        <begin position="98"/>
        <end position="202"/>
    </location>
</feature>
<organism evidence="2 3">
    <name type="scientific">Arenibacterium halophilum</name>
    <dbReference type="NCBI Taxonomy" id="2583821"/>
    <lineage>
        <taxon>Bacteria</taxon>
        <taxon>Pseudomonadati</taxon>
        <taxon>Pseudomonadota</taxon>
        <taxon>Alphaproteobacteria</taxon>
        <taxon>Rhodobacterales</taxon>
        <taxon>Paracoccaceae</taxon>
        <taxon>Arenibacterium</taxon>
    </lineage>
</organism>
<keyword evidence="3" id="KW-1185">Reference proteome</keyword>
<name>A0ABY2XF66_9RHOB</name>
<accession>A0ABY2XF66</accession>
<feature type="compositionally biased region" description="Low complexity" evidence="1">
    <location>
        <begin position="273"/>
        <end position="282"/>
    </location>
</feature>
<evidence type="ECO:0000313" key="3">
    <source>
        <dbReference type="Proteomes" id="UP001191082"/>
    </source>
</evidence>
<protein>
    <submittedName>
        <fullName evidence="2">Uncharacterized protein</fullName>
    </submittedName>
</protein>
<dbReference type="RefSeq" id="WP_138862450.1">
    <property type="nucleotide sequence ID" value="NZ_VCPC01000001.1"/>
</dbReference>
<reference evidence="2 3" key="1">
    <citation type="submission" date="2019-05" db="EMBL/GenBank/DDBJ databases">
        <title>Marivita sp. nov. isolated from sea sediment.</title>
        <authorList>
            <person name="Kim W."/>
        </authorList>
    </citation>
    <scope>NUCLEOTIDE SEQUENCE [LARGE SCALE GENOMIC DNA]</scope>
    <source>
        <strain evidence="2 3">CAU 1492</strain>
    </source>
</reference>
<evidence type="ECO:0000313" key="2">
    <source>
        <dbReference type="EMBL" id="TMV15102.1"/>
    </source>
</evidence>
<feature type="compositionally biased region" description="Basic and acidic residues" evidence="1">
    <location>
        <begin position="165"/>
        <end position="175"/>
    </location>
</feature>
<feature type="region of interest" description="Disordered" evidence="1">
    <location>
        <begin position="22"/>
        <end position="77"/>
    </location>
</feature>
<proteinExistence type="predicted"/>
<gene>
    <name evidence="2" type="ORF">FGK64_03810</name>
</gene>
<comment type="caution">
    <text evidence="2">The sequence shown here is derived from an EMBL/GenBank/DDBJ whole genome shotgun (WGS) entry which is preliminary data.</text>
</comment>
<dbReference type="EMBL" id="VCPC01000001">
    <property type="protein sequence ID" value="TMV15102.1"/>
    <property type="molecule type" value="Genomic_DNA"/>
</dbReference>
<dbReference type="Proteomes" id="UP001191082">
    <property type="component" value="Unassembled WGS sequence"/>
</dbReference>